<evidence type="ECO:0000313" key="2">
    <source>
        <dbReference type="Proteomes" id="UP000233551"/>
    </source>
</evidence>
<protein>
    <submittedName>
        <fullName evidence="1">Uncharacterized protein</fullName>
    </submittedName>
</protein>
<evidence type="ECO:0000313" key="1">
    <source>
        <dbReference type="EMBL" id="PKI76961.1"/>
    </source>
</evidence>
<proteinExistence type="predicted"/>
<dbReference type="Proteomes" id="UP000233551">
    <property type="component" value="Unassembled WGS sequence"/>
</dbReference>
<dbReference type="EMBL" id="PGOL01000105">
    <property type="protein sequence ID" value="PKI76961.1"/>
    <property type="molecule type" value="Genomic_DNA"/>
</dbReference>
<comment type="caution">
    <text evidence="1">The sequence shown here is derived from an EMBL/GenBank/DDBJ whole genome shotgun (WGS) entry which is preliminary data.</text>
</comment>
<name>A0A2I0L8D9_PUNGR</name>
<reference evidence="1 2" key="1">
    <citation type="submission" date="2017-11" db="EMBL/GenBank/DDBJ databases">
        <title>De-novo sequencing of pomegranate (Punica granatum L.) genome.</title>
        <authorList>
            <person name="Akparov Z."/>
            <person name="Amiraslanov A."/>
            <person name="Hajiyeva S."/>
            <person name="Abbasov M."/>
            <person name="Kaur K."/>
            <person name="Hamwieh A."/>
            <person name="Solovyev V."/>
            <person name="Salamov A."/>
            <person name="Braich B."/>
            <person name="Kosarev P."/>
            <person name="Mahmoud A."/>
            <person name="Hajiyev E."/>
            <person name="Babayeva S."/>
            <person name="Izzatullayeva V."/>
            <person name="Mammadov A."/>
            <person name="Mammadov A."/>
            <person name="Sharifova S."/>
            <person name="Ojaghi J."/>
            <person name="Eynullazada K."/>
            <person name="Bayramov B."/>
            <person name="Abdulazimova A."/>
            <person name="Shahmuradov I."/>
        </authorList>
    </citation>
    <scope>NUCLEOTIDE SEQUENCE [LARGE SCALE GENOMIC DNA]</scope>
    <source>
        <strain evidence="2">cv. AG2017</strain>
        <tissue evidence="1">Leaf</tissue>
    </source>
</reference>
<gene>
    <name evidence="1" type="ORF">CRG98_002464</name>
</gene>
<sequence>MAFSRQCCGHTFKGTPSLNGRATAVLCDLCHACFIRALREHDPISSREFCKNASGSFAIGAPLVVSPLNRPVTAAVFPSLLELSRSSLGVLLEGFGELR</sequence>
<dbReference type="AlphaFoldDB" id="A0A2I0L8D9"/>
<keyword evidence="2" id="KW-1185">Reference proteome</keyword>
<accession>A0A2I0L8D9</accession>
<organism evidence="1 2">
    <name type="scientific">Punica granatum</name>
    <name type="common">Pomegranate</name>
    <dbReference type="NCBI Taxonomy" id="22663"/>
    <lineage>
        <taxon>Eukaryota</taxon>
        <taxon>Viridiplantae</taxon>
        <taxon>Streptophyta</taxon>
        <taxon>Embryophyta</taxon>
        <taxon>Tracheophyta</taxon>
        <taxon>Spermatophyta</taxon>
        <taxon>Magnoliopsida</taxon>
        <taxon>eudicotyledons</taxon>
        <taxon>Gunneridae</taxon>
        <taxon>Pentapetalae</taxon>
        <taxon>rosids</taxon>
        <taxon>malvids</taxon>
        <taxon>Myrtales</taxon>
        <taxon>Lythraceae</taxon>
        <taxon>Punica</taxon>
    </lineage>
</organism>